<evidence type="ECO:0000313" key="4">
    <source>
        <dbReference type="Proteomes" id="UP001157186"/>
    </source>
</evidence>
<dbReference type="Proteomes" id="UP001157186">
    <property type="component" value="Unassembled WGS sequence"/>
</dbReference>
<feature type="domain" description="HTH marR-type" evidence="2">
    <location>
        <begin position="2"/>
        <end position="134"/>
    </location>
</feature>
<organism evidence="3 4">
    <name type="scientific">Thalassotalea insulae</name>
    <dbReference type="NCBI Taxonomy" id="2056778"/>
    <lineage>
        <taxon>Bacteria</taxon>
        <taxon>Pseudomonadati</taxon>
        <taxon>Pseudomonadota</taxon>
        <taxon>Gammaproteobacteria</taxon>
        <taxon>Alteromonadales</taxon>
        <taxon>Colwelliaceae</taxon>
        <taxon>Thalassotalea</taxon>
    </lineage>
</organism>
<dbReference type="InterPro" id="IPR000835">
    <property type="entry name" value="HTH_MarR-typ"/>
</dbReference>
<dbReference type="InterPro" id="IPR039422">
    <property type="entry name" value="MarR/SlyA-like"/>
</dbReference>
<dbReference type="RefSeq" id="WP_284244183.1">
    <property type="nucleotide sequence ID" value="NZ_BSST01000001.1"/>
</dbReference>
<dbReference type="InterPro" id="IPR036388">
    <property type="entry name" value="WH-like_DNA-bd_sf"/>
</dbReference>
<evidence type="ECO:0000313" key="3">
    <source>
        <dbReference type="EMBL" id="GLX78296.1"/>
    </source>
</evidence>
<dbReference type="PROSITE" id="PS50995">
    <property type="entry name" value="HTH_MARR_2"/>
    <property type="match status" value="1"/>
</dbReference>
<dbReference type="SMART" id="SM00347">
    <property type="entry name" value="HTH_MARR"/>
    <property type="match status" value="1"/>
</dbReference>
<reference evidence="3 4" key="1">
    <citation type="submission" date="2023-03" db="EMBL/GenBank/DDBJ databases">
        <title>Draft genome sequence of Thalassotalea insulae KCTC 62186T.</title>
        <authorList>
            <person name="Sawabe T."/>
        </authorList>
    </citation>
    <scope>NUCLEOTIDE SEQUENCE [LARGE SCALE GENOMIC DNA]</scope>
    <source>
        <strain evidence="3 4">KCTC 62186</strain>
    </source>
</reference>
<dbReference type="Gene3D" id="1.10.10.10">
    <property type="entry name" value="Winged helix-like DNA-binding domain superfamily/Winged helix DNA-binding domain"/>
    <property type="match status" value="1"/>
</dbReference>
<comment type="caution">
    <text evidence="3">The sequence shown here is derived from an EMBL/GenBank/DDBJ whole genome shotgun (WGS) entry which is preliminary data.</text>
</comment>
<dbReference type="InterPro" id="IPR036390">
    <property type="entry name" value="WH_DNA-bd_sf"/>
</dbReference>
<proteinExistence type="predicted"/>
<comment type="subcellular location">
    <subcellularLocation>
        <location evidence="1">Cytoplasm</location>
    </subcellularLocation>
</comment>
<evidence type="ECO:0000256" key="1">
    <source>
        <dbReference type="ARBA" id="ARBA00004496"/>
    </source>
</evidence>
<evidence type="ECO:0000259" key="2">
    <source>
        <dbReference type="PROSITE" id="PS50995"/>
    </source>
</evidence>
<sequence>MKNDIYSRIERLANLLRHETRAAGLSMGLQPIHQETLHYLASCNRYSDTMLAVTEYLGLTKGTVSQTLKVLENKALISREKDKNDKRITHLTVTKQGRTFLAQTAPPDKFSQALVHLSANERQQAKSLLEKMLSSYQQVTGRNAFGVCSQCQYNQQTETGLLCGLTKEALTKADSQLICREYLE</sequence>
<keyword evidence="4" id="KW-1185">Reference proteome</keyword>
<dbReference type="PANTHER" id="PTHR33164:SF5">
    <property type="entry name" value="ORGANIC HYDROPEROXIDE RESISTANCE TRANSCRIPTIONAL REGULATOR"/>
    <property type="match status" value="1"/>
</dbReference>
<protein>
    <submittedName>
        <fullName evidence="3">Transcriptional regulator</fullName>
    </submittedName>
</protein>
<dbReference type="PANTHER" id="PTHR33164">
    <property type="entry name" value="TRANSCRIPTIONAL REGULATOR, MARR FAMILY"/>
    <property type="match status" value="1"/>
</dbReference>
<accession>A0ABQ6GQX1</accession>
<gene>
    <name evidence="3" type="ORF">tinsulaeT_16360</name>
</gene>
<dbReference type="Pfam" id="PF12802">
    <property type="entry name" value="MarR_2"/>
    <property type="match status" value="1"/>
</dbReference>
<dbReference type="SUPFAM" id="SSF46785">
    <property type="entry name" value="Winged helix' DNA-binding domain"/>
    <property type="match status" value="1"/>
</dbReference>
<dbReference type="EMBL" id="BSST01000001">
    <property type="protein sequence ID" value="GLX78296.1"/>
    <property type="molecule type" value="Genomic_DNA"/>
</dbReference>
<name>A0ABQ6GQX1_9GAMM</name>